<gene>
    <name evidence="2" type="ORF">LSS_12834</name>
</gene>
<keyword evidence="1" id="KW-1133">Transmembrane helix</keyword>
<accession>K8Y6W3</accession>
<reference evidence="2 3" key="1">
    <citation type="journal article" date="2012" name="Gene">
        <title>Sequence of Leptospira santarosai serovar Shermani genome and prediction of virulence-associated genes.</title>
        <authorList>
            <person name="Chou L.F."/>
            <person name="Chen Y.T."/>
            <person name="Lu C.W."/>
            <person name="Ko Y.C."/>
            <person name="Tang C.Y."/>
            <person name="Pan M.J."/>
            <person name="Tian Y.C."/>
            <person name="Chiu C.H."/>
            <person name="Hung C.C."/>
            <person name="Yang C.W."/>
        </authorList>
    </citation>
    <scope>NUCLEOTIDE SEQUENCE [LARGE SCALE GENOMIC DNA]</scope>
    <source>
        <strain evidence="2">LT 821</strain>
    </source>
</reference>
<reference evidence="2 3" key="2">
    <citation type="journal article" date="2014" name="Emerg. Microbes Infect.">
        <title>Potential impact on kidney infection: a whole-genome analysis of Leptospira santarosai serovar Shermani.</title>
        <authorList>
            <person name="Chou L.F."/>
            <person name="Chen T.W."/>
            <person name="Ko Y.C."/>
            <person name="Pan M.J."/>
            <person name="Tian Y.C."/>
            <person name="Chiu C.H."/>
            <person name="Tang P."/>
            <person name="Hung C.C."/>
            <person name="Yang C.W."/>
        </authorList>
    </citation>
    <scope>NUCLEOTIDE SEQUENCE</scope>
    <source>
        <strain evidence="2 3">LT 821</strain>
    </source>
</reference>
<dbReference type="EMBL" id="CP006694">
    <property type="protein sequence ID" value="EKT86372.1"/>
    <property type="molecule type" value="Genomic_DNA"/>
</dbReference>
<dbReference type="AlphaFoldDB" id="K8Y6W3"/>
<dbReference type="PATRIC" id="fig|758847.3.peg.2694"/>
<dbReference type="KEGG" id="lst:LSS_12834"/>
<sequence length="39" mass="4810">MIHYLWHWISFGIFLGLRILSMPRPRFHSGLEQRLEKDQ</sequence>
<feature type="transmembrane region" description="Helical" evidence="1">
    <location>
        <begin position="6"/>
        <end position="23"/>
    </location>
</feature>
<evidence type="ECO:0000313" key="3">
    <source>
        <dbReference type="Proteomes" id="UP000035800"/>
    </source>
</evidence>
<name>K8Y6W3_9LEPT</name>
<proteinExistence type="predicted"/>
<keyword evidence="1" id="KW-0472">Membrane</keyword>
<keyword evidence="1" id="KW-0812">Transmembrane</keyword>
<evidence type="ECO:0000313" key="2">
    <source>
        <dbReference type="EMBL" id="EKT86372.1"/>
    </source>
</evidence>
<organism evidence="2 3">
    <name type="scientific">Leptospira santarosai serovar Shermani str. LT 821</name>
    <dbReference type="NCBI Taxonomy" id="758847"/>
    <lineage>
        <taxon>Bacteria</taxon>
        <taxon>Pseudomonadati</taxon>
        <taxon>Spirochaetota</taxon>
        <taxon>Spirochaetia</taxon>
        <taxon>Leptospirales</taxon>
        <taxon>Leptospiraceae</taxon>
        <taxon>Leptospira</taxon>
    </lineage>
</organism>
<protein>
    <submittedName>
        <fullName evidence="2">Uncharacterized protein</fullName>
    </submittedName>
</protein>
<dbReference type="Proteomes" id="UP000035800">
    <property type="component" value="Chromosome I"/>
</dbReference>
<evidence type="ECO:0000256" key="1">
    <source>
        <dbReference type="SAM" id="Phobius"/>
    </source>
</evidence>